<evidence type="ECO:0000313" key="2">
    <source>
        <dbReference type="Proteomes" id="UP000824890"/>
    </source>
</evidence>
<reference evidence="1 2" key="1">
    <citation type="submission" date="2021-05" db="EMBL/GenBank/DDBJ databases">
        <title>Genome Assembly of Synthetic Allotetraploid Brassica napus Reveals Homoeologous Exchanges between Subgenomes.</title>
        <authorList>
            <person name="Davis J.T."/>
        </authorList>
    </citation>
    <scope>NUCLEOTIDE SEQUENCE [LARGE SCALE GENOMIC DNA]</scope>
    <source>
        <strain evidence="2">cv. Da-Ae</strain>
        <tissue evidence="1">Seedling</tissue>
    </source>
</reference>
<organism evidence="1 2">
    <name type="scientific">Brassica napus</name>
    <name type="common">Rape</name>
    <dbReference type="NCBI Taxonomy" id="3708"/>
    <lineage>
        <taxon>Eukaryota</taxon>
        <taxon>Viridiplantae</taxon>
        <taxon>Streptophyta</taxon>
        <taxon>Embryophyta</taxon>
        <taxon>Tracheophyta</taxon>
        <taxon>Spermatophyta</taxon>
        <taxon>Magnoliopsida</taxon>
        <taxon>eudicotyledons</taxon>
        <taxon>Gunneridae</taxon>
        <taxon>Pentapetalae</taxon>
        <taxon>rosids</taxon>
        <taxon>malvids</taxon>
        <taxon>Brassicales</taxon>
        <taxon>Brassicaceae</taxon>
        <taxon>Brassiceae</taxon>
        <taxon>Brassica</taxon>
    </lineage>
</organism>
<protein>
    <recommendedName>
        <fullName evidence="3">NYN domain-containing protein</fullName>
    </recommendedName>
</protein>
<evidence type="ECO:0008006" key="3">
    <source>
        <dbReference type="Google" id="ProtNLM"/>
    </source>
</evidence>
<sequence>MFYQKSQTWGLELKDFFFYRIVMSSPASVTVIWDFQYAWIPEGYDLRSLKTSIESALKRCNPDFFIEGKLIALGHATGDRHQAITMLPDDFELSPVQRDNVPTPDPEDSLHVFFYNWSDLVCDISNCFLKLSMKVLDNKANVLVISGNHDVMRQINRWKQRGIFMMLALPESSDPSFYHCANVTWLLSSEDPERAAATMVNGGGPIPPVPRIRGIVNLIDFCSCISIS</sequence>
<proteinExistence type="predicted"/>
<keyword evidence="2" id="KW-1185">Reference proteome</keyword>
<comment type="caution">
    <text evidence="1">The sequence shown here is derived from an EMBL/GenBank/DDBJ whole genome shotgun (WGS) entry which is preliminary data.</text>
</comment>
<evidence type="ECO:0000313" key="1">
    <source>
        <dbReference type="EMBL" id="KAH0862291.1"/>
    </source>
</evidence>
<name>A0ABQ7Y283_BRANA</name>
<dbReference type="EMBL" id="JAGKQM010000018">
    <property type="protein sequence ID" value="KAH0862291.1"/>
    <property type="molecule type" value="Genomic_DNA"/>
</dbReference>
<dbReference type="Proteomes" id="UP000824890">
    <property type="component" value="Unassembled WGS sequence"/>
</dbReference>
<gene>
    <name evidence="1" type="ORF">HID58_079502</name>
</gene>
<accession>A0ABQ7Y283</accession>